<evidence type="ECO:0000259" key="11">
    <source>
        <dbReference type="PROSITE" id="PS51907"/>
    </source>
</evidence>
<dbReference type="PROSITE" id="PS51907">
    <property type="entry name" value="ZF_UBZ3"/>
    <property type="match status" value="1"/>
</dbReference>
<dbReference type="GO" id="GO:0003887">
    <property type="term" value="F:DNA-directed DNA polymerase activity"/>
    <property type="evidence" value="ECO:0007669"/>
    <property type="project" value="UniProtKB-KW"/>
</dbReference>
<keyword evidence="3" id="KW-0479">Metal-binding</keyword>
<organism evidence="12 13">
    <name type="scientific">Physocladia obscura</name>
    <dbReference type="NCBI Taxonomy" id="109957"/>
    <lineage>
        <taxon>Eukaryota</taxon>
        <taxon>Fungi</taxon>
        <taxon>Fungi incertae sedis</taxon>
        <taxon>Chytridiomycota</taxon>
        <taxon>Chytridiomycota incertae sedis</taxon>
        <taxon>Chytridiomycetes</taxon>
        <taxon>Chytridiales</taxon>
        <taxon>Chytriomycetaceae</taxon>
        <taxon>Physocladia</taxon>
    </lineage>
</organism>
<dbReference type="EMBL" id="JADGJH010002560">
    <property type="protein sequence ID" value="KAJ3096863.1"/>
    <property type="molecule type" value="Genomic_DNA"/>
</dbReference>
<sequence>MDENEAEQTPELTAEYVSEQLKGRRVIVHVDLDSFYAQVEVRLGLPRTLPLAVQQWQLLVAVNYAARSRGVKKMSSVADALRVHTASTASGDTTPQYHAEPLYATHKISLDVYRTASVAVMRVLARFAPSRNCFQRASIDEAFIDLTDSVNARIRTLLPSSLPNKSPNKSLDEISSDSPKSFDFVAWSQQLTEREPLVDWSCANSCLVGLPQNTLDLKTKGWPDLQLRIAADICSEIRAAVESELNYTCSAGIAQNKTLAKLCSALNKPDLQTVLLPDQVLDFLRPLPFQKIRNLGGKLGTEIEDTWSVETCAQVWEIPIQELERKLGGASATWVHDIVRGICKEPVVQTQLQKSAGAFKALRPAATTPEEVLKWIHVLANEIFLRLKEEFEINARWPKTFTVSYHLESVESGSNNNQAGSAKSMPMPPRMRTTAPEIIAKLANSLIANTVVLPCRGLGLLCNGFMKEDVNTLPVTNFFKKVDFLAQLLPCDPSTNSDAEKPENILSESTNLPINQPHPQSDSNLFSFASTSIPSSSLLPLNFAPPEYQIHCDRCLKMIDADDTSLAEHEDYHIAIDLHQQQLHPLNTKKKIAVTDVGIGSAKKRRQQSGAGSNVGQGDSVITTFFKPK</sequence>
<evidence type="ECO:0000313" key="12">
    <source>
        <dbReference type="EMBL" id="KAJ3096863.1"/>
    </source>
</evidence>
<evidence type="ECO:0000256" key="6">
    <source>
        <dbReference type="ARBA" id="ARBA00022833"/>
    </source>
</evidence>
<dbReference type="InterPro" id="IPR001126">
    <property type="entry name" value="UmuC"/>
</dbReference>
<dbReference type="InterPro" id="IPR043502">
    <property type="entry name" value="DNA/RNA_pol_sf"/>
</dbReference>
<dbReference type="GO" id="GO:0070987">
    <property type="term" value="P:error-free translesion synthesis"/>
    <property type="evidence" value="ECO:0007669"/>
    <property type="project" value="UniProtKB-ARBA"/>
</dbReference>
<dbReference type="Gene3D" id="1.10.150.20">
    <property type="entry name" value="5' to 3' exonuclease, C-terminal subdomain"/>
    <property type="match status" value="1"/>
</dbReference>
<evidence type="ECO:0000256" key="5">
    <source>
        <dbReference type="ARBA" id="ARBA00022771"/>
    </source>
</evidence>
<keyword evidence="6" id="KW-0862">Zinc</keyword>
<proteinExistence type="predicted"/>
<dbReference type="InterPro" id="IPR043128">
    <property type="entry name" value="Rev_trsase/Diguanyl_cyclase"/>
</dbReference>
<keyword evidence="7" id="KW-0234">DNA repair</keyword>
<dbReference type="PIRSF" id="PIRSF036603">
    <property type="entry name" value="DPol_eta"/>
    <property type="match status" value="1"/>
</dbReference>
<evidence type="ECO:0000256" key="3">
    <source>
        <dbReference type="ARBA" id="ARBA00022723"/>
    </source>
</evidence>
<feature type="domain" description="UmuC" evidence="10">
    <location>
        <begin position="27"/>
        <end position="296"/>
    </location>
</feature>
<evidence type="ECO:0000313" key="13">
    <source>
        <dbReference type="Proteomes" id="UP001211907"/>
    </source>
</evidence>
<dbReference type="Pfam" id="PF21704">
    <property type="entry name" value="POLH-Rev1_HhH"/>
    <property type="match status" value="1"/>
</dbReference>
<dbReference type="Gene3D" id="3.40.1170.60">
    <property type="match status" value="1"/>
</dbReference>
<dbReference type="GO" id="GO:0003684">
    <property type="term" value="F:damaged DNA binding"/>
    <property type="evidence" value="ECO:0007669"/>
    <property type="project" value="InterPro"/>
</dbReference>
<dbReference type="GO" id="GO:0009314">
    <property type="term" value="P:response to radiation"/>
    <property type="evidence" value="ECO:0007669"/>
    <property type="project" value="TreeGrafter"/>
</dbReference>
<dbReference type="SUPFAM" id="SSF56672">
    <property type="entry name" value="DNA/RNA polymerases"/>
    <property type="match status" value="1"/>
</dbReference>
<dbReference type="InterPro" id="IPR017961">
    <property type="entry name" value="DNA_pol_Y-fam_little_finger"/>
</dbReference>
<keyword evidence="4" id="KW-0227">DNA damage</keyword>
<dbReference type="InterPro" id="IPR036775">
    <property type="entry name" value="DNA_pol_Y-fam_lit_finger_sf"/>
</dbReference>
<evidence type="ECO:0000256" key="8">
    <source>
        <dbReference type="ARBA" id="ARBA00023242"/>
    </source>
</evidence>
<dbReference type="GO" id="GO:0008270">
    <property type="term" value="F:zinc ion binding"/>
    <property type="evidence" value="ECO:0007669"/>
    <property type="project" value="UniProtKB-KW"/>
</dbReference>
<dbReference type="Gene3D" id="3.30.70.270">
    <property type="match status" value="1"/>
</dbReference>
<dbReference type="PANTHER" id="PTHR45873:SF1">
    <property type="entry name" value="DNA POLYMERASE ETA"/>
    <property type="match status" value="1"/>
</dbReference>
<accession>A0AAD5STP4</accession>
<keyword evidence="8" id="KW-0539">Nucleus</keyword>
<dbReference type="AlphaFoldDB" id="A0AAD5STP4"/>
<evidence type="ECO:0000256" key="1">
    <source>
        <dbReference type="ARBA" id="ARBA00004123"/>
    </source>
</evidence>
<dbReference type="GO" id="GO:0005634">
    <property type="term" value="C:nucleus"/>
    <property type="evidence" value="ECO:0007669"/>
    <property type="project" value="UniProtKB-SubCell"/>
</dbReference>
<keyword evidence="12" id="KW-0239">DNA-directed DNA polymerase</keyword>
<dbReference type="InterPro" id="IPR041298">
    <property type="entry name" value="UBZ3"/>
</dbReference>
<evidence type="ECO:0000259" key="10">
    <source>
        <dbReference type="PROSITE" id="PS50173"/>
    </source>
</evidence>
<evidence type="ECO:0000256" key="2">
    <source>
        <dbReference type="ARBA" id="ARBA00022679"/>
    </source>
</evidence>
<evidence type="ECO:0000256" key="9">
    <source>
        <dbReference type="ARBA" id="ARBA00044975"/>
    </source>
</evidence>
<dbReference type="InterPro" id="IPR052230">
    <property type="entry name" value="DNA_polymerase_eta"/>
</dbReference>
<protein>
    <recommendedName>
        <fullName evidence="9">DNA polymerase eta</fullName>
    </recommendedName>
</protein>
<dbReference type="FunFam" id="1.10.150.20:FF:000014">
    <property type="entry name" value="Polymerase (DNA directed), eta"/>
    <property type="match status" value="1"/>
</dbReference>
<dbReference type="Gene3D" id="3.30.1490.100">
    <property type="entry name" value="DNA polymerase, Y-family, little finger domain"/>
    <property type="match status" value="1"/>
</dbReference>
<dbReference type="PANTHER" id="PTHR45873">
    <property type="entry name" value="DNA POLYMERASE ETA"/>
    <property type="match status" value="1"/>
</dbReference>
<dbReference type="Pfam" id="PF11799">
    <property type="entry name" value="IMS_C"/>
    <property type="match status" value="1"/>
</dbReference>
<comment type="caution">
    <text evidence="12">The sequence shown here is derived from an EMBL/GenBank/DDBJ whole genome shotgun (WGS) entry which is preliminary data.</text>
</comment>
<keyword evidence="2" id="KW-0808">Transferase</keyword>
<dbReference type="GO" id="GO:0005657">
    <property type="term" value="C:replication fork"/>
    <property type="evidence" value="ECO:0007669"/>
    <property type="project" value="TreeGrafter"/>
</dbReference>
<dbReference type="GO" id="GO:0035861">
    <property type="term" value="C:site of double-strand break"/>
    <property type="evidence" value="ECO:0007669"/>
    <property type="project" value="TreeGrafter"/>
</dbReference>
<reference evidence="12" key="1">
    <citation type="submission" date="2020-05" db="EMBL/GenBank/DDBJ databases">
        <title>Phylogenomic resolution of chytrid fungi.</title>
        <authorList>
            <person name="Stajich J.E."/>
            <person name="Amses K."/>
            <person name="Simmons R."/>
            <person name="Seto K."/>
            <person name="Myers J."/>
            <person name="Bonds A."/>
            <person name="Quandt C.A."/>
            <person name="Barry K."/>
            <person name="Liu P."/>
            <person name="Grigoriev I."/>
            <person name="Longcore J.E."/>
            <person name="James T.Y."/>
        </authorList>
    </citation>
    <scope>NUCLEOTIDE SEQUENCE</scope>
    <source>
        <strain evidence="12">JEL0513</strain>
    </source>
</reference>
<dbReference type="Pfam" id="PF00817">
    <property type="entry name" value="IMS"/>
    <property type="match status" value="1"/>
</dbReference>
<evidence type="ECO:0000256" key="7">
    <source>
        <dbReference type="ARBA" id="ARBA00023204"/>
    </source>
</evidence>
<dbReference type="Proteomes" id="UP001211907">
    <property type="component" value="Unassembled WGS sequence"/>
</dbReference>
<keyword evidence="5" id="KW-0863">Zinc-finger</keyword>
<keyword evidence="13" id="KW-1185">Reference proteome</keyword>
<dbReference type="GO" id="GO:0006281">
    <property type="term" value="P:DNA repair"/>
    <property type="evidence" value="ECO:0007669"/>
    <property type="project" value="UniProtKB-KW"/>
</dbReference>
<comment type="subcellular location">
    <subcellularLocation>
        <location evidence="1">Nucleus</location>
    </subcellularLocation>
</comment>
<keyword evidence="12" id="KW-0548">Nucleotidyltransferase</keyword>
<dbReference type="GO" id="GO:0042276">
    <property type="term" value="P:error-prone translesion synthesis"/>
    <property type="evidence" value="ECO:0007669"/>
    <property type="project" value="TreeGrafter"/>
</dbReference>
<evidence type="ECO:0000256" key="4">
    <source>
        <dbReference type="ARBA" id="ARBA00022763"/>
    </source>
</evidence>
<name>A0AAD5STP4_9FUNG</name>
<feature type="domain" description="UBZ3-type" evidence="11">
    <location>
        <begin position="545"/>
        <end position="581"/>
    </location>
</feature>
<dbReference type="SUPFAM" id="SSF100879">
    <property type="entry name" value="Lesion bypass DNA polymerase (Y-family), little finger domain"/>
    <property type="match status" value="1"/>
</dbReference>
<dbReference type="PROSITE" id="PS50173">
    <property type="entry name" value="UMUC"/>
    <property type="match status" value="1"/>
</dbReference>
<gene>
    <name evidence="12" type="primary">RAD30</name>
    <name evidence="12" type="ORF">HK100_005477</name>
</gene>